<dbReference type="AlphaFoldDB" id="Q4W665"/>
<gene>
    <name evidence="1" type="primary">unknown</name>
</gene>
<evidence type="ECO:0000313" key="1">
    <source>
        <dbReference type="EMBL" id="BAD98922.1"/>
    </source>
</evidence>
<organism evidence="1">
    <name type="scientific">Glycine max</name>
    <name type="common">Soybean</name>
    <name type="synonym">Glycine hispida</name>
    <dbReference type="NCBI Taxonomy" id="3847"/>
    <lineage>
        <taxon>Eukaryota</taxon>
        <taxon>Viridiplantae</taxon>
        <taxon>Streptophyta</taxon>
        <taxon>Embryophyta</taxon>
        <taxon>Tracheophyta</taxon>
        <taxon>Spermatophyta</taxon>
        <taxon>Magnoliopsida</taxon>
        <taxon>eudicotyledons</taxon>
        <taxon>Gunneridae</taxon>
        <taxon>Pentapetalae</taxon>
        <taxon>rosids</taxon>
        <taxon>fabids</taxon>
        <taxon>Fabales</taxon>
        <taxon>Fabaceae</taxon>
        <taxon>Papilionoideae</taxon>
        <taxon>50 kb inversion clade</taxon>
        <taxon>NPAAA clade</taxon>
        <taxon>indigoferoid/millettioid clade</taxon>
        <taxon>Phaseoleae</taxon>
        <taxon>Glycine</taxon>
        <taxon>Glycine subgen. Soja</taxon>
    </lineage>
</organism>
<feature type="non-terminal residue" evidence="1">
    <location>
        <position position="1"/>
    </location>
</feature>
<accession>Q4W665</accession>
<sequence>EFKLTSFSGSDWGGSIDDMKSTLGYCFSFGSGVSHGAQKTRHCCSIYGRRGVYCCCSCC</sequence>
<keyword evidence="1" id="KW-0496">Mitochondrion</keyword>
<protein>
    <submittedName>
        <fullName evidence="1">Uncharacterized protein unknown</fullName>
    </submittedName>
</protein>
<geneLocation type="mitochondrion" evidence="1"/>
<name>Q4W665_SOYBN</name>
<proteinExistence type="predicted"/>
<dbReference type="EMBL" id="AB213663">
    <property type="protein sequence ID" value="BAD98922.1"/>
    <property type="molecule type" value="Genomic_DNA"/>
</dbReference>
<reference evidence="1" key="1">
    <citation type="submission" date="2005-05" db="EMBL/GenBank/DDBJ databases">
        <title>Soybean AFLP Fragment.</title>
        <authorList>
            <person name="Ye C."/>
        </authorList>
    </citation>
    <scope>NUCLEOTIDE SEQUENCE</scope>
    <source>
        <tissue evidence="1">Leaf</tissue>
    </source>
</reference>